<keyword evidence="10 11" id="KW-0472">Membrane</keyword>
<dbReference type="CDD" id="cd06225">
    <property type="entry name" value="HAMP"/>
    <property type="match status" value="1"/>
</dbReference>
<dbReference type="EC" id="2.7.13.3" evidence="3"/>
<dbReference type="InterPro" id="IPR005467">
    <property type="entry name" value="His_kinase_dom"/>
</dbReference>
<dbReference type="KEGG" id="acob:P0Y56_17075"/>
<evidence type="ECO:0000256" key="7">
    <source>
        <dbReference type="ARBA" id="ARBA00022777"/>
    </source>
</evidence>
<evidence type="ECO:0000256" key="5">
    <source>
        <dbReference type="ARBA" id="ARBA00022679"/>
    </source>
</evidence>
<dbReference type="EMBL" id="CP119316">
    <property type="protein sequence ID" value="WEK46695.1"/>
    <property type="molecule type" value="Genomic_DNA"/>
</dbReference>
<dbReference type="Proteomes" id="UP001218362">
    <property type="component" value="Chromosome"/>
</dbReference>
<dbReference type="Gene3D" id="1.10.287.130">
    <property type="match status" value="1"/>
</dbReference>
<dbReference type="SUPFAM" id="SSF47384">
    <property type="entry name" value="Homodimeric domain of signal transducing histidine kinase"/>
    <property type="match status" value="1"/>
</dbReference>
<evidence type="ECO:0000256" key="10">
    <source>
        <dbReference type="ARBA" id="ARBA00023136"/>
    </source>
</evidence>
<evidence type="ECO:0000259" key="13">
    <source>
        <dbReference type="PROSITE" id="PS50885"/>
    </source>
</evidence>
<evidence type="ECO:0000256" key="1">
    <source>
        <dbReference type="ARBA" id="ARBA00000085"/>
    </source>
</evidence>
<evidence type="ECO:0000313" key="14">
    <source>
        <dbReference type="EMBL" id="WEK46695.1"/>
    </source>
</evidence>
<feature type="transmembrane region" description="Helical" evidence="11">
    <location>
        <begin position="157"/>
        <end position="178"/>
    </location>
</feature>
<dbReference type="GO" id="GO:0005886">
    <property type="term" value="C:plasma membrane"/>
    <property type="evidence" value="ECO:0007669"/>
    <property type="project" value="TreeGrafter"/>
</dbReference>
<comment type="catalytic activity">
    <reaction evidence="1">
        <text>ATP + protein L-histidine = ADP + protein N-phospho-L-histidine.</text>
        <dbReference type="EC" id="2.7.13.3"/>
    </reaction>
</comment>
<protein>
    <recommendedName>
        <fullName evidence="3">histidine kinase</fullName>
        <ecNumber evidence="3">2.7.13.3</ecNumber>
    </recommendedName>
</protein>
<dbReference type="PRINTS" id="PR00344">
    <property type="entry name" value="BCTRLSENSOR"/>
</dbReference>
<comment type="subcellular location">
    <subcellularLocation>
        <location evidence="2">Membrane</location>
    </subcellularLocation>
</comment>
<dbReference type="Pfam" id="PF00672">
    <property type="entry name" value="HAMP"/>
    <property type="match status" value="1"/>
</dbReference>
<feature type="domain" description="HAMP" evidence="13">
    <location>
        <begin position="179"/>
        <end position="232"/>
    </location>
</feature>
<dbReference type="PROSITE" id="PS50109">
    <property type="entry name" value="HIS_KIN"/>
    <property type="match status" value="1"/>
</dbReference>
<evidence type="ECO:0000256" key="3">
    <source>
        <dbReference type="ARBA" id="ARBA00012438"/>
    </source>
</evidence>
<evidence type="ECO:0000313" key="15">
    <source>
        <dbReference type="Proteomes" id="UP001218362"/>
    </source>
</evidence>
<evidence type="ECO:0000256" key="8">
    <source>
        <dbReference type="ARBA" id="ARBA00022989"/>
    </source>
</evidence>
<dbReference type="PANTHER" id="PTHR45436">
    <property type="entry name" value="SENSOR HISTIDINE KINASE YKOH"/>
    <property type="match status" value="1"/>
</dbReference>
<gene>
    <name evidence="14" type="ORF">P0Y56_17075</name>
</gene>
<dbReference type="Pfam" id="PF00512">
    <property type="entry name" value="HisKA"/>
    <property type="match status" value="1"/>
</dbReference>
<dbReference type="SMART" id="SM00304">
    <property type="entry name" value="HAMP"/>
    <property type="match status" value="1"/>
</dbReference>
<dbReference type="CDD" id="cd00075">
    <property type="entry name" value="HATPase"/>
    <property type="match status" value="1"/>
</dbReference>
<dbReference type="InterPro" id="IPR003661">
    <property type="entry name" value="HisK_dim/P_dom"/>
</dbReference>
<dbReference type="PANTHER" id="PTHR45436:SF8">
    <property type="entry name" value="HISTIDINE KINASE"/>
    <property type="match status" value="1"/>
</dbReference>
<keyword evidence="7 14" id="KW-0418">Kinase</keyword>
<evidence type="ECO:0000256" key="2">
    <source>
        <dbReference type="ARBA" id="ARBA00004370"/>
    </source>
</evidence>
<dbReference type="AlphaFoldDB" id="A0AAJ5X2U5"/>
<keyword evidence="5" id="KW-0808">Transferase</keyword>
<evidence type="ECO:0000259" key="12">
    <source>
        <dbReference type="PROSITE" id="PS50109"/>
    </source>
</evidence>
<keyword evidence="8 11" id="KW-1133">Transmembrane helix</keyword>
<accession>A0AAJ5X2U5</accession>
<sequence length="459" mass="48328">MRGLSGSSARLAALLFVAIFVPTLAMLGFMSYASAQTLASQRATLVTELRDELVAEYDGGGPGSLTGAIRDRLRYNPLGEEVLSYRSAKGAVLVGNLGTWPAGLGSRSHWLTIRLQRPGDRQSRPVVLLETVLPDHSTLLTGHVASGSAELNAANQWAFLLALLVAGPVSLGLAFVLLRVIERRVARIALIAERVGEGDLSPRVELGQGDDAFARLGRGFNAMLDKIEALVLELRLVTDGLAHDLRSPVTRLQSVIERAAARQVDPEAGAALETAQQEAASLQAMLTTAIQISRAEAGIGRDRFAPAELATVLDDLVEIYGPLAEESGFTIAAEAPPGLVLPVHRELLGQALGNLIENALRYAEGGSRIALGAAREDGEVAIVVADDGPGIAAGQRHEALRRFGRLDPSRHAAGSGLGLSLVEAAARLHGGRIELEDARPGLLVRVILPDGGKAPASPR</sequence>
<evidence type="ECO:0000256" key="6">
    <source>
        <dbReference type="ARBA" id="ARBA00022692"/>
    </source>
</evidence>
<evidence type="ECO:0000256" key="4">
    <source>
        <dbReference type="ARBA" id="ARBA00022553"/>
    </source>
</evidence>
<dbReference type="SUPFAM" id="SSF55874">
    <property type="entry name" value="ATPase domain of HSP90 chaperone/DNA topoisomerase II/histidine kinase"/>
    <property type="match status" value="1"/>
</dbReference>
<dbReference type="SMART" id="SM00388">
    <property type="entry name" value="HisKA"/>
    <property type="match status" value="1"/>
</dbReference>
<dbReference type="InterPro" id="IPR004358">
    <property type="entry name" value="Sig_transdc_His_kin-like_C"/>
</dbReference>
<dbReference type="Gene3D" id="3.30.565.10">
    <property type="entry name" value="Histidine kinase-like ATPase, C-terminal domain"/>
    <property type="match status" value="1"/>
</dbReference>
<dbReference type="InterPro" id="IPR050428">
    <property type="entry name" value="TCS_sensor_his_kinase"/>
</dbReference>
<dbReference type="InterPro" id="IPR036890">
    <property type="entry name" value="HATPase_C_sf"/>
</dbReference>
<dbReference type="Pfam" id="PF02518">
    <property type="entry name" value="HATPase_c"/>
    <property type="match status" value="1"/>
</dbReference>
<reference evidence="14" key="1">
    <citation type="submission" date="2023-03" db="EMBL/GenBank/DDBJ databases">
        <title>Andean soil-derived lignocellulolytic bacterial consortium as a source of novel taxa and putative plastic-active enzymes.</title>
        <authorList>
            <person name="Diaz-Garcia L."/>
            <person name="Chuvochina M."/>
            <person name="Feuerriegel G."/>
            <person name="Bunk B."/>
            <person name="Sproer C."/>
            <person name="Streit W.R."/>
            <person name="Rodriguez L.M."/>
            <person name="Overmann J."/>
            <person name="Jimenez D.J."/>
        </authorList>
    </citation>
    <scope>NUCLEOTIDE SEQUENCE</scope>
    <source>
        <strain evidence="14">MAG 26</strain>
    </source>
</reference>
<feature type="domain" description="Histidine kinase" evidence="12">
    <location>
        <begin position="240"/>
        <end position="452"/>
    </location>
</feature>
<dbReference type="InterPro" id="IPR003594">
    <property type="entry name" value="HATPase_dom"/>
</dbReference>
<dbReference type="Gene3D" id="6.10.340.10">
    <property type="match status" value="1"/>
</dbReference>
<proteinExistence type="predicted"/>
<dbReference type="InterPro" id="IPR036097">
    <property type="entry name" value="HisK_dim/P_sf"/>
</dbReference>
<organism evidence="14 15">
    <name type="scientific">Candidatus Andeanibacterium colombiense</name>
    <dbReference type="NCBI Taxonomy" id="3121345"/>
    <lineage>
        <taxon>Bacteria</taxon>
        <taxon>Pseudomonadati</taxon>
        <taxon>Pseudomonadota</taxon>
        <taxon>Alphaproteobacteria</taxon>
        <taxon>Sphingomonadales</taxon>
        <taxon>Sphingomonadaceae</taxon>
        <taxon>Candidatus Andeanibacterium</taxon>
    </lineage>
</organism>
<keyword evidence="6 11" id="KW-0812">Transmembrane</keyword>
<dbReference type="CDD" id="cd00082">
    <property type="entry name" value="HisKA"/>
    <property type="match status" value="1"/>
</dbReference>
<dbReference type="InterPro" id="IPR003660">
    <property type="entry name" value="HAMP_dom"/>
</dbReference>
<dbReference type="GO" id="GO:0000155">
    <property type="term" value="F:phosphorelay sensor kinase activity"/>
    <property type="evidence" value="ECO:0007669"/>
    <property type="project" value="InterPro"/>
</dbReference>
<evidence type="ECO:0000256" key="11">
    <source>
        <dbReference type="SAM" id="Phobius"/>
    </source>
</evidence>
<name>A0AAJ5X2U5_9SPHN</name>
<evidence type="ECO:0000256" key="9">
    <source>
        <dbReference type="ARBA" id="ARBA00023012"/>
    </source>
</evidence>
<dbReference type="PROSITE" id="PS50885">
    <property type="entry name" value="HAMP"/>
    <property type="match status" value="1"/>
</dbReference>
<dbReference type="SMART" id="SM00387">
    <property type="entry name" value="HATPase_c"/>
    <property type="match status" value="1"/>
</dbReference>
<keyword evidence="9" id="KW-0902">Two-component regulatory system</keyword>
<keyword evidence="4" id="KW-0597">Phosphoprotein</keyword>
<dbReference type="SUPFAM" id="SSF158472">
    <property type="entry name" value="HAMP domain-like"/>
    <property type="match status" value="1"/>
</dbReference>